<dbReference type="Proteomes" id="UP001456344">
    <property type="component" value="Chromosome"/>
</dbReference>
<keyword evidence="2" id="KW-1185">Reference proteome</keyword>
<name>A0ACD5BH47_9PSEU</name>
<reference evidence="1" key="1">
    <citation type="submission" date="2023-10" db="EMBL/GenBank/DDBJ databases">
        <title>Whole genome sequencing of actinobacterial strain Amycolatopsis sp. (BCA-696) identifies the underlying plant growth-promoting genes.</title>
        <authorList>
            <person name="Gandham P."/>
            <person name="Vadla N."/>
            <person name="Saji A."/>
            <person name="Srinivas V."/>
            <person name="Ruperao P."/>
            <person name="Selvanayagam S."/>
            <person name="Saxena R.K."/>
            <person name="Rathore A."/>
            <person name="Gopalakrishnan S."/>
            <person name="Thakur V."/>
        </authorList>
    </citation>
    <scope>NUCLEOTIDE SEQUENCE</scope>
    <source>
        <strain evidence="1">BCA-696</strain>
    </source>
</reference>
<sequence length="426" mass="47779">MDPVSEARRAAWPLRDRRDLDEVLERTSSARYVLIGEASHGTSEFYSWRSELTKRLLAEQDFAFVAVEGDWPDCHRLHCCAASAPGTADDPAEVLGDFDRWPRWMWANEEVAGFARWLRGFNTSRRRPAGFHGLDVYSLWESLHAVLDYLRAHEPGSVDAALAALRCFEPYADPQDYAFATRVVPETCENDVARLLAELRPVLDESSLPGLDESFFAWQNAEVVAGAERYYREMMRGGGRSWNVRDHHMADTLDRLMAAYGPKAKAVVWAHNTHVGDARATDMAAAGMVNLGQLVRERHTADDVVLIGFGTHRGRVIASDFWGGPVRRLPVPEARDGSVEDLLHQAVPDDDAVFVVPGDSWAGQVRGHRAIGVVYRPLNERAGNYVPTILGRRYDVFIHCDHTDAVHPLHRLEPVDGELETYPFAD</sequence>
<evidence type="ECO:0000313" key="1">
    <source>
        <dbReference type="EMBL" id="WYW18711.1"/>
    </source>
</evidence>
<proteinExistence type="predicted"/>
<accession>A0ACD5BH47</accession>
<gene>
    <name evidence="1" type="ORF">LCL61_24510</name>
</gene>
<evidence type="ECO:0000313" key="2">
    <source>
        <dbReference type="Proteomes" id="UP001456344"/>
    </source>
</evidence>
<protein>
    <submittedName>
        <fullName evidence="1">Erythromycin esterase family protein</fullName>
    </submittedName>
</protein>
<organism evidence="1 2">
    <name type="scientific">Amycolatopsis coloradensis</name>
    <dbReference type="NCBI Taxonomy" id="76021"/>
    <lineage>
        <taxon>Bacteria</taxon>
        <taxon>Bacillati</taxon>
        <taxon>Actinomycetota</taxon>
        <taxon>Actinomycetes</taxon>
        <taxon>Pseudonocardiales</taxon>
        <taxon>Pseudonocardiaceae</taxon>
        <taxon>Amycolatopsis</taxon>
    </lineage>
</organism>
<dbReference type="EMBL" id="CP150484">
    <property type="protein sequence ID" value="WYW18711.1"/>
    <property type="molecule type" value="Genomic_DNA"/>
</dbReference>